<reference evidence="2 4" key="1">
    <citation type="submission" date="2012-03" db="EMBL/GenBank/DDBJ databases">
        <title>The Genome Sequence of Bartonella washoensis Sb944nv.</title>
        <authorList>
            <consortium name="The Broad Institute Genome Sequencing Platform"/>
            <consortium name="The Broad Institute Genome Sequencing Center for Infectious Disease"/>
            <person name="Feldgarden M."/>
            <person name="Kirby J."/>
            <person name="Kosoy M."/>
            <person name="Birtles R."/>
            <person name="Probert W.S."/>
            <person name="Chiaraviglio L."/>
            <person name="Young S.K."/>
            <person name="Zeng Q."/>
            <person name="Gargeya S."/>
            <person name="Fitzgerald M."/>
            <person name="Haas B."/>
            <person name="Abouelleil A."/>
            <person name="Alvarado L."/>
            <person name="Arachchi H.M."/>
            <person name="Berlin A."/>
            <person name="Chapman S.B."/>
            <person name="Gearin G."/>
            <person name="Goldberg J."/>
            <person name="Griggs A."/>
            <person name="Gujja S."/>
            <person name="Hansen M."/>
            <person name="Heiman D."/>
            <person name="Howarth C."/>
            <person name="Larimer J."/>
            <person name="Lui A."/>
            <person name="MacDonald P.J.P."/>
            <person name="McCowen C."/>
            <person name="Montmayeur A."/>
            <person name="Murphy C."/>
            <person name="Neiman D."/>
            <person name="Pearson M."/>
            <person name="Priest M."/>
            <person name="Roberts A."/>
            <person name="Saif S."/>
            <person name="Shea T."/>
            <person name="Sisk P."/>
            <person name="Stolte C."/>
            <person name="Sykes S."/>
            <person name="Wortman J."/>
            <person name="Nusbaum C."/>
            <person name="Birren B."/>
        </authorList>
    </citation>
    <scope>NUCLEOTIDE SEQUENCE [LARGE SCALE GENOMIC DNA]</scope>
    <source>
        <strain evidence="2 4">Sb944nv</strain>
    </source>
</reference>
<dbReference type="AlphaFoldDB" id="J0Q4I2"/>
<organism evidence="2 4">
    <name type="scientific">Candidatus Bartonella washoeensis Sb944nv</name>
    <dbReference type="NCBI Taxonomy" id="1094563"/>
    <lineage>
        <taxon>Bacteria</taxon>
        <taxon>Pseudomonadati</taxon>
        <taxon>Pseudomonadota</taxon>
        <taxon>Alphaproteobacteria</taxon>
        <taxon>Hyphomicrobiales</taxon>
        <taxon>Bartonellaceae</taxon>
        <taxon>Bartonella</taxon>
    </lineage>
</organism>
<comment type="caution">
    <text evidence="2">The sequence shown here is derived from an EMBL/GenBank/DDBJ whole genome shotgun (WGS) entry which is preliminary data.</text>
</comment>
<keyword evidence="1" id="KW-0472">Membrane</keyword>
<evidence type="ECO:0000313" key="3">
    <source>
        <dbReference type="EMBL" id="EJF79040.1"/>
    </source>
</evidence>
<keyword evidence="4" id="KW-1185">Reference proteome</keyword>
<protein>
    <submittedName>
        <fullName evidence="2">Uncharacterized protein</fullName>
    </submittedName>
</protein>
<keyword evidence="1" id="KW-1133">Transmembrane helix</keyword>
<evidence type="ECO:0000256" key="1">
    <source>
        <dbReference type="SAM" id="Phobius"/>
    </source>
</evidence>
<keyword evidence="1" id="KW-0812">Transmembrane</keyword>
<dbReference type="EMBL" id="AILU01000046">
    <property type="protein sequence ID" value="EJF77519.1"/>
    <property type="molecule type" value="Genomic_DNA"/>
</dbReference>
<feature type="transmembrane region" description="Helical" evidence="1">
    <location>
        <begin position="30"/>
        <end position="52"/>
    </location>
</feature>
<proteinExistence type="predicted"/>
<dbReference type="EMBL" id="AILU01000027">
    <property type="protein sequence ID" value="EJF79040.1"/>
    <property type="molecule type" value="Genomic_DNA"/>
</dbReference>
<feature type="transmembrane region" description="Helical" evidence="1">
    <location>
        <begin position="130"/>
        <end position="151"/>
    </location>
</feature>
<dbReference type="eggNOG" id="ENOG50313R5">
    <property type="taxonomic scope" value="Bacteria"/>
</dbReference>
<dbReference type="PATRIC" id="fig|1094563.3.peg.1052"/>
<dbReference type="HOGENOM" id="CLU_1559947_0_0_5"/>
<feature type="transmembrane region" description="Helical" evidence="1">
    <location>
        <begin position="7"/>
        <end position="24"/>
    </location>
</feature>
<sequence>MFTDKQIRALLGVTTFIFLCFLGIKKNLDFIQTILTFASVSLVIVTTVFAILCNSHIPSELQNNPKYKDDDTTGWVKLTRDLQQYMHSVLKLIMLAFIVLIFPSSYEETVSLSVVSQYVEHKLSFSLDTVLWYSDIALWYSFLVCVLFLMLHTRSLINISILTLQCSVIKP</sequence>
<feature type="transmembrane region" description="Helical" evidence="1">
    <location>
        <begin position="89"/>
        <end position="106"/>
    </location>
</feature>
<name>J0Q4I2_9HYPH</name>
<evidence type="ECO:0000313" key="4">
    <source>
        <dbReference type="Proteomes" id="UP000008947"/>
    </source>
</evidence>
<accession>J0Q4I2</accession>
<gene>
    <name evidence="3" type="ORF">MCQ_00926</name>
    <name evidence="2" type="ORF">MCQ_01506</name>
</gene>
<evidence type="ECO:0000313" key="2">
    <source>
        <dbReference type="EMBL" id="EJF77519.1"/>
    </source>
</evidence>
<dbReference type="Proteomes" id="UP000008947">
    <property type="component" value="Unassembled WGS sequence"/>
</dbReference>
<dbReference type="RefSeq" id="WP_006923851.1">
    <property type="nucleotide sequence ID" value="NZ_JH725024.1"/>
</dbReference>